<organism evidence="1">
    <name type="scientific">Cacopsylla melanoneura</name>
    <dbReference type="NCBI Taxonomy" id="428564"/>
    <lineage>
        <taxon>Eukaryota</taxon>
        <taxon>Metazoa</taxon>
        <taxon>Ecdysozoa</taxon>
        <taxon>Arthropoda</taxon>
        <taxon>Hexapoda</taxon>
        <taxon>Insecta</taxon>
        <taxon>Pterygota</taxon>
        <taxon>Neoptera</taxon>
        <taxon>Paraneoptera</taxon>
        <taxon>Hemiptera</taxon>
        <taxon>Sternorrhyncha</taxon>
        <taxon>Psylloidea</taxon>
        <taxon>Psyllidae</taxon>
        <taxon>Psyllinae</taxon>
        <taxon>Cacopsylla</taxon>
    </lineage>
</organism>
<dbReference type="AlphaFoldDB" id="A0A8D9ACV8"/>
<accession>A0A8D9ACV8</accession>
<evidence type="ECO:0000313" key="1">
    <source>
        <dbReference type="EMBL" id="CAG6764033.1"/>
    </source>
</evidence>
<name>A0A8D9ACV8_9HEMI</name>
<proteinExistence type="predicted"/>
<sequence length="136" mass="15749">MRKRTSPPVVLSVQCLYFNTIMLFQAQITQNMKSSQQTGFQVKNNHSIIHGLDINDLSPINKKEQLYFDYKKKHGIYSEVKHLIKSLGRRECAPDAQAAAPLDPTTFVEETHMNEDFYFNGLGFKLRKNQRISSFH</sequence>
<reference evidence="1" key="1">
    <citation type="submission" date="2021-05" db="EMBL/GenBank/DDBJ databases">
        <authorList>
            <person name="Alioto T."/>
            <person name="Alioto T."/>
            <person name="Gomez Garrido J."/>
        </authorList>
    </citation>
    <scope>NUCLEOTIDE SEQUENCE</scope>
</reference>
<dbReference type="EMBL" id="HBUF01564838">
    <property type="protein sequence ID" value="CAG6764033.1"/>
    <property type="molecule type" value="Transcribed_RNA"/>
</dbReference>
<protein>
    <submittedName>
        <fullName evidence="1">Uncharacterized protein</fullName>
    </submittedName>
</protein>